<protein>
    <submittedName>
        <fullName evidence="2">DUF4148 domain-containing protein</fullName>
    </submittedName>
</protein>
<feature type="signal peptide" evidence="1">
    <location>
        <begin position="1"/>
        <end position="20"/>
    </location>
</feature>
<organism evidence="2 3">
    <name type="scientific">Achromobacter seleniivolatilans</name>
    <dbReference type="NCBI Taxonomy" id="3047478"/>
    <lineage>
        <taxon>Bacteria</taxon>
        <taxon>Pseudomonadati</taxon>
        <taxon>Pseudomonadota</taxon>
        <taxon>Betaproteobacteria</taxon>
        <taxon>Burkholderiales</taxon>
        <taxon>Alcaligenaceae</taxon>
        <taxon>Achromobacter</taxon>
    </lineage>
</organism>
<keyword evidence="3" id="KW-1185">Reference proteome</keyword>
<accession>A0ABY9LZ49</accession>
<feature type="chain" id="PRO_5045898392" evidence="1">
    <location>
        <begin position="21"/>
        <end position="93"/>
    </location>
</feature>
<sequence>MTTRLAVAVSVALLSGCAIASSPTPMPDGEKTRAEVRADLAMWKRAGMDKFYRGRISPNIYSADYRTRYATYLKLRNGQEYKDEVARLGSGGK</sequence>
<reference evidence="2 3" key="1">
    <citation type="submission" date="2023-08" db="EMBL/GenBank/DDBJ databases">
        <title>Achromobacter seleniivolatilans sp. nov., isolated from seleniferous soil.</title>
        <authorList>
            <person name="Zhang S."/>
            <person name="Li K."/>
            <person name="Peng J."/>
            <person name="Zhao Q."/>
            <person name="Wang H."/>
            <person name="Guo Y."/>
        </authorList>
    </citation>
    <scope>NUCLEOTIDE SEQUENCE [LARGE SCALE GENOMIC DNA]</scope>
    <source>
        <strain evidence="2 3">R39</strain>
    </source>
</reference>
<dbReference type="InterPro" id="IPR025421">
    <property type="entry name" value="DUF4148"/>
</dbReference>
<dbReference type="RefSeq" id="WP_306942216.1">
    <property type="nucleotide sequence ID" value="NZ_CP132976.1"/>
</dbReference>
<dbReference type="PROSITE" id="PS51257">
    <property type="entry name" value="PROKAR_LIPOPROTEIN"/>
    <property type="match status" value="1"/>
</dbReference>
<name>A0ABY9LZ49_9BURK</name>
<dbReference type="Proteomes" id="UP001234798">
    <property type="component" value="Chromosome"/>
</dbReference>
<dbReference type="EMBL" id="CP132976">
    <property type="protein sequence ID" value="WMD19725.1"/>
    <property type="molecule type" value="Genomic_DNA"/>
</dbReference>
<gene>
    <name evidence="2" type="ORF">RAS12_24395</name>
</gene>
<evidence type="ECO:0000256" key="1">
    <source>
        <dbReference type="SAM" id="SignalP"/>
    </source>
</evidence>
<dbReference type="Pfam" id="PF13663">
    <property type="entry name" value="DUF4148"/>
    <property type="match status" value="1"/>
</dbReference>
<evidence type="ECO:0000313" key="3">
    <source>
        <dbReference type="Proteomes" id="UP001234798"/>
    </source>
</evidence>
<keyword evidence="1" id="KW-0732">Signal</keyword>
<evidence type="ECO:0000313" key="2">
    <source>
        <dbReference type="EMBL" id="WMD19725.1"/>
    </source>
</evidence>
<proteinExistence type="predicted"/>